<feature type="domain" description="Sushi" evidence="16">
    <location>
        <begin position="865"/>
        <end position="920"/>
    </location>
</feature>
<evidence type="ECO:0000259" key="16">
    <source>
        <dbReference type="PROSITE" id="PS50923"/>
    </source>
</evidence>
<keyword evidence="15" id="KW-0768">Sushi</keyword>
<comment type="caution">
    <text evidence="17">The sequence shown here is derived from an EMBL/GenBank/DDBJ whole genome shotgun (WGS) entry which is preliminary data.</text>
</comment>
<evidence type="ECO:0000256" key="10">
    <source>
        <dbReference type="ARBA" id="ARBA00022793"/>
    </source>
</evidence>
<dbReference type="Gene3D" id="2.10.70.10">
    <property type="entry name" value="Complement Module, domain 1"/>
    <property type="match status" value="7"/>
</dbReference>
<evidence type="ECO:0000256" key="13">
    <source>
        <dbReference type="ARBA" id="ARBA00023239"/>
    </source>
</evidence>
<comment type="pathway">
    <text evidence="2">Pyrimidine metabolism; UMP biosynthesis via de novo pathway; UMP from orotate: step 1/2.</text>
</comment>
<dbReference type="Pfam" id="PF07699">
    <property type="entry name" value="Ephrin_rec_like"/>
    <property type="match status" value="1"/>
</dbReference>
<dbReference type="InterPro" id="IPR000836">
    <property type="entry name" value="PRTase_dom"/>
</dbReference>
<evidence type="ECO:0000313" key="18">
    <source>
        <dbReference type="Proteomes" id="UP001054837"/>
    </source>
</evidence>
<dbReference type="Gene3D" id="2.10.50.10">
    <property type="entry name" value="Tumor Necrosis Factor Receptor, subunit A, domain 2"/>
    <property type="match status" value="1"/>
</dbReference>
<dbReference type="InterPro" id="IPR000436">
    <property type="entry name" value="Sushi_SCR_CCP_dom"/>
</dbReference>
<dbReference type="PANTHER" id="PTHR19278">
    <property type="entry name" value="OROTATE PHOSPHORIBOSYLTRANSFERASE"/>
    <property type="match status" value="1"/>
</dbReference>
<keyword evidence="11" id="KW-0665">Pyrimidine biosynthesis</keyword>
<dbReference type="EC" id="4.1.1.23" evidence="6"/>
<dbReference type="SUPFAM" id="SSF57184">
    <property type="entry name" value="Growth factor receptor domain"/>
    <property type="match status" value="1"/>
</dbReference>
<dbReference type="HAMAP" id="MF_01208">
    <property type="entry name" value="PyrE"/>
    <property type="match status" value="1"/>
</dbReference>
<evidence type="ECO:0000256" key="12">
    <source>
        <dbReference type="ARBA" id="ARBA00023157"/>
    </source>
</evidence>
<dbReference type="InterPro" id="IPR035976">
    <property type="entry name" value="Sushi/SCR/CCP_sf"/>
</dbReference>
<organism evidence="17 18">
    <name type="scientific">Caerostris darwini</name>
    <dbReference type="NCBI Taxonomy" id="1538125"/>
    <lineage>
        <taxon>Eukaryota</taxon>
        <taxon>Metazoa</taxon>
        <taxon>Ecdysozoa</taxon>
        <taxon>Arthropoda</taxon>
        <taxon>Chelicerata</taxon>
        <taxon>Arachnida</taxon>
        <taxon>Araneae</taxon>
        <taxon>Araneomorphae</taxon>
        <taxon>Entelegynae</taxon>
        <taxon>Araneoidea</taxon>
        <taxon>Araneidae</taxon>
        <taxon>Caerostris</taxon>
    </lineage>
</organism>
<evidence type="ECO:0000256" key="14">
    <source>
        <dbReference type="ARBA" id="ARBA00023268"/>
    </source>
</evidence>
<dbReference type="Pfam" id="PF00084">
    <property type="entry name" value="Sushi"/>
    <property type="match status" value="5"/>
</dbReference>
<dbReference type="SUPFAM" id="SSF57535">
    <property type="entry name" value="Complement control module/SCR domain"/>
    <property type="match status" value="7"/>
</dbReference>
<comment type="pathway">
    <text evidence="1">Pyrimidine metabolism; UMP biosynthesis via de novo pathway; UMP from orotate: step 2/2.</text>
</comment>
<feature type="domain" description="Sushi" evidence="16">
    <location>
        <begin position="543"/>
        <end position="610"/>
    </location>
</feature>
<dbReference type="FunFam" id="3.40.50.2020:FF:000025">
    <property type="entry name" value="Uridine monophosphate synthetase"/>
    <property type="match status" value="1"/>
</dbReference>
<keyword evidence="12" id="KW-1015">Disulfide bond</keyword>
<keyword evidence="13" id="KW-0456">Lyase</keyword>
<evidence type="ECO:0000256" key="6">
    <source>
        <dbReference type="ARBA" id="ARBA00012321"/>
    </source>
</evidence>
<evidence type="ECO:0000256" key="8">
    <source>
        <dbReference type="ARBA" id="ARBA00022676"/>
    </source>
</evidence>
<name>A0AAV4WTH1_9ARAC</name>
<dbReference type="InterPro" id="IPR004467">
    <property type="entry name" value="Or_phspho_trans_dom"/>
</dbReference>
<dbReference type="GO" id="GO:0004590">
    <property type="term" value="F:orotidine-5'-phosphate decarboxylase activity"/>
    <property type="evidence" value="ECO:0007669"/>
    <property type="project" value="UniProtKB-EC"/>
</dbReference>
<dbReference type="NCBIfam" id="TIGR00336">
    <property type="entry name" value="pyrE"/>
    <property type="match status" value="1"/>
</dbReference>
<feature type="domain" description="Sushi" evidence="16">
    <location>
        <begin position="247"/>
        <end position="308"/>
    </location>
</feature>
<evidence type="ECO:0000256" key="1">
    <source>
        <dbReference type="ARBA" id="ARBA00004861"/>
    </source>
</evidence>
<dbReference type="InterPro" id="IPR011641">
    <property type="entry name" value="Tyr-kin_ephrin_A/B_rcpt-like"/>
</dbReference>
<dbReference type="InterPro" id="IPR029057">
    <property type="entry name" value="PRTase-like"/>
</dbReference>
<gene>
    <name evidence="17" type="primary">UMPS</name>
    <name evidence="17" type="ORF">CDAR_208911</name>
</gene>
<accession>A0AAV4WTH1</accession>
<keyword evidence="8" id="KW-0328">Glycosyltransferase</keyword>
<keyword evidence="10" id="KW-0210">Decarboxylase</keyword>
<evidence type="ECO:0000256" key="4">
    <source>
        <dbReference type="ARBA" id="ARBA00009769"/>
    </source>
</evidence>
<dbReference type="GO" id="GO:0019856">
    <property type="term" value="P:pyrimidine nucleobase biosynthetic process"/>
    <property type="evidence" value="ECO:0007669"/>
    <property type="project" value="TreeGrafter"/>
</dbReference>
<evidence type="ECO:0000256" key="5">
    <source>
        <dbReference type="ARBA" id="ARBA00011971"/>
    </source>
</evidence>
<dbReference type="GO" id="GO:0006222">
    <property type="term" value="P:UMP biosynthetic process"/>
    <property type="evidence" value="ECO:0007669"/>
    <property type="project" value="TreeGrafter"/>
</dbReference>
<dbReference type="GO" id="GO:0004588">
    <property type="term" value="F:orotate phosphoribosyltransferase activity"/>
    <property type="evidence" value="ECO:0007669"/>
    <property type="project" value="UniProtKB-EC"/>
</dbReference>
<comment type="similarity">
    <text evidence="3">In the N-terminal section; belongs to the purine/pyrimidine phosphoribosyltransferase family.</text>
</comment>
<evidence type="ECO:0000256" key="7">
    <source>
        <dbReference type="ARBA" id="ARBA00015047"/>
    </source>
</evidence>
<keyword evidence="14" id="KW-0511">Multifunctional enzyme</keyword>
<dbReference type="SMART" id="SM01411">
    <property type="entry name" value="Ephrin_rec_like"/>
    <property type="match status" value="1"/>
</dbReference>
<evidence type="ECO:0000256" key="11">
    <source>
        <dbReference type="ARBA" id="ARBA00022975"/>
    </source>
</evidence>
<dbReference type="PROSITE" id="PS50923">
    <property type="entry name" value="SUSHI"/>
    <property type="match status" value="7"/>
</dbReference>
<dbReference type="SMART" id="SM00032">
    <property type="entry name" value="CCP"/>
    <property type="match status" value="7"/>
</dbReference>
<sequence>MTADKELMISIINMGSFKLGEFALKTGPLSPFYVDLRHMTSHPKVYNAVSKAIYKKMKDLNIKADTVCGVPYTAIPFASYICSHHEIPMLMRRKERKDYGTKKMVEGVINPGETCLVFEDVVVSGASIIDTVADLRKEGLVVTDCITILDRLQGGQENLLKMGIKLHSLFTIKDLFSLYCSLYDVEESQIKKVHNLARHRRPINVAVTSGPHPGSKIPEGHYAVELVVWKSNQHVHSCQYSIDVTVRKCKDVFPPIDGSVKCSHGNIWGSKCHFNCSSNFELQGHHAVVCEEFSNEVAWSSAFPKCKKIPQKHVLPIKNLPCLKPHSPSDGTVVCDSNEKTMYPDGSVCQFFCYPGFLIENLLTPSTLIVCKNSQWTPSSNVKCIATYCSEPKQPQFGSTKCDQKDVKELSFKSKYRNGTHCHFQCNAGYVIPKSQQHLNKIICHAPHWNDLSIPECKRKFVPRPYSSDCRNLTLMANRRGYAKISPPRFYLKSSSSSNKVVHGNCTYSGRISVGTFINFCSAHNPELKTTGHCTYNITVKENSCPNPPAIPHSSLICNNGDTLSFPRGTVCKYMCKDGFVMPKRVKKFQSRKCTSKLKWHPTAVPHCKRSVPPKPAKGACKSKIIVLGSDTSVKIRLPKFRSSLKGSKIKVNCTLNGTLPEGNYTNYCQAVDKQLGLSSSCSYNISIQATGCIEFPIMPPLSMNCTNVKKGKYFPFGTVCNYACDDGFVIPASSLSNSMAMCIAHEQWNNSVVPPCVYQTPPIPEANSCLNESAVVADLETFLIPNPTFKSSVGQVIEAECEPQNLTEYGLYSINCTAFDSELKIHNSCSFEFELLEENVLTELPREEEILGCLALPTIEFGSINCSVSKSDQLFPIGTTCNYVCENGYVIPTSSLEFSEKMCIGDKKWHNSLVPSCVYQSAPVPEDNACLHHSISVEEFDVFQYSIPHFNSSNGTNIESNCEPQNITDYGVYNITCFAYDSELRIDGFCTFELNIQAPNYIAALAEEEISCSYPKKIENGDIECNSTDSTLFSVGTVCEIICQKGFSVPLSQQNLSIFLCLPNGDWNTSHDPLCLKYEPPVLISGCENSSMNASDLSSIDILLPTFLTSHNTSASVVCTDGNFTEYGKQEISCTAYDHELNVSNMCKFYLDIKDDGSLISSNDTTVENSEILLTTEIPFNDCKLLESPSKGSVNCTSEPSKYCKVSCEDGFEFSSQFIMLHSGTIECDGIDGLWDFERLYKINHLPDCLGRLPETSVEVVLNFKTFIEDCDEDNVFELQNITKHLLVSMNQEKCQVVDCDSFNVSCYFDFLSKKNILNNTWILKAAYNPSDYGENDIPDAEINIDSILSRTKKEINSPNGNLSLMEVEFDKNSFFQSHFSLICEKRGYAVDENNNKCIECPPGTMEKNGECLDCPSGHFQLSSGQTFCEVCPDPSVSSESIPEMCTG</sequence>
<proteinExistence type="inferred from homology"/>
<feature type="domain" description="Sushi" evidence="16">
    <location>
        <begin position="387"/>
        <end position="459"/>
    </location>
</feature>
<dbReference type="EMBL" id="BPLQ01014974">
    <property type="protein sequence ID" value="GIY84843.1"/>
    <property type="molecule type" value="Genomic_DNA"/>
</dbReference>
<evidence type="ECO:0000256" key="15">
    <source>
        <dbReference type="PROSITE-ProRule" id="PRU00302"/>
    </source>
</evidence>
<comment type="caution">
    <text evidence="15">Lacks conserved residue(s) required for the propagation of feature annotation.</text>
</comment>
<keyword evidence="18" id="KW-1185">Reference proteome</keyword>
<comment type="similarity">
    <text evidence="4">In the C-terminal section; belongs to the OMP decarboxylase family.</text>
</comment>
<dbReference type="Pfam" id="PF00156">
    <property type="entry name" value="Pribosyltran"/>
    <property type="match status" value="1"/>
</dbReference>
<dbReference type="Proteomes" id="UP001054837">
    <property type="component" value="Unassembled WGS sequence"/>
</dbReference>
<evidence type="ECO:0000256" key="3">
    <source>
        <dbReference type="ARBA" id="ARBA00006221"/>
    </source>
</evidence>
<dbReference type="InterPro" id="IPR023031">
    <property type="entry name" value="OPRT"/>
</dbReference>
<evidence type="ECO:0000256" key="9">
    <source>
        <dbReference type="ARBA" id="ARBA00022679"/>
    </source>
</evidence>
<dbReference type="CDD" id="cd00033">
    <property type="entry name" value="CCP"/>
    <property type="match status" value="4"/>
</dbReference>
<evidence type="ECO:0000256" key="2">
    <source>
        <dbReference type="ARBA" id="ARBA00004889"/>
    </source>
</evidence>
<keyword evidence="9" id="KW-0808">Transferase</keyword>
<dbReference type="CDD" id="cd06223">
    <property type="entry name" value="PRTases_typeI"/>
    <property type="match status" value="1"/>
</dbReference>
<dbReference type="Gene3D" id="3.40.50.2020">
    <property type="match status" value="1"/>
</dbReference>
<feature type="domain" description="Sushi" evidence="16">
    <location>
        <begin position="320"/>
        <end position="386"/>
    </location>
</feature>
<feature type="domain" description="Sushi" evidence="16">
    <location>
        <begin position="691"/>
        <end position="759"/>
    </location>
</feature>
<feature type="domain" description="Sushi" evidence="16">
    <location>
        <begin position="1011"/>
        <end position="1078"/>
    </location>
</feature>
<dbReference type="InterPro" id="IPR009030">
    <property type="entry name" value="Growth_fac_rcpt_cys_sf"/>
</dbReference>
<evidence type="ECO:0000313" key="17">
    <source>
        <dbReference type="EMBL" id="GIY84843.1"/>
    </source>
</evidence>
<dbReference type="PANTHER" id="PTHR19278:SF9">
    <property type="entry name" value="URIDINE 5'-MONOPHOSPHATE SYNTHASE"/>
    <property type="match status" value="1"/>
</dbReference>
<dbReference type="EC" id="2.4.2.10" evidence="5"/>
<reference evidence="17 18" key="1">
    <citation type="submission" date="2021-06" db="EMBL/GenBank/DDBJ databases">
        <title>Caerostris darwini draft genome.</title>
        <authorList>
            <person name="Kono N."/>
            <person name="Arakawa K."/>
        </authorList>
    </citation>
    <scope>NUCLEOTIDE SEQUENCE [LARGE SCALE GENOMIC DNA]</scope>
</reference>
<dbReference type="SUPFAM" id="SSF53271">
    <property type="entry name" value="PRTase-like"/>
    <property type="match status" value="1"/>
</dbReference>
<protein>
    <recommendedName>
        <fullName evidence="7">Uridine 5'-monophosphate synthase</fullName>
        <ecNumber evidence="5">2.4.2.10</ecNumber>
        <ecNumber evidence="6">4.1.1.23</ecNumber>
    </recommendedName>
</protein>